<dbReference type="InterPro" id="IPR013324">
    <property type="entry name" value="RNA_pol_sigma_r3/r4-like"/>
</dbReference>
<evidence type="ECO:0000256" key="2">
    <source>
        <dbReference type="ARBA" id="ARBA00023015"/>
    </source>
</evidence>
<keyword evidence="3" id="KW-0731">Sigma factor</keyword>
<dbReference type="InterPro" id="IPR014284">
    <property type="entry name" value="RNA_pol_sigma-70_dom"/>
</dbReference>
<dbReference type="SUPFAM" id="SSF88659">
    <property type="entry name" value="Sigma3 and sigma4 domains of RNA polymerase sigma factors"/>
    <property type="match status" value="1"/>
</dbReference>
<keyword evidence="4" id="KW-0804">Transcription</keyword>
<dbReference type="GO" id="GO:0006352">
    <property type="term" value="P:DNA-templated transcription initiation"/>
    <property type="evidence" value="ECO:0007669"/>
    <property type="project" value="InterPro"/>
</dbReference>
<dbReference type="Proteomes" id="UP000007590">
    <property type="component" value="Chromosome"/>
</dbReference>
<gene>
    <name evidence="7" type="ordered locus">Solca_3447</name>
</gene>
<dbReference type="KEGG" id="scn:Solca_3447"/>
<accession>H8KXC3</accession>
<dbReference type="InterPro" id="IPR036388">
    <property type="entry name" value="WH-like_DNA-bd_sf"/>
</dbReference>
<dbReference type="Gene3D" id="1.10.10.10">
    <property type="entry name" value="Winged helix-like DNA-binding domain superfamily/Winged helix DNA-binding domain"/>
    <property type="match status" value="1"/>
</dbReference>
<dbReference type="InterPro" id="IPR013249">
    <property type="entry name" value="RNA_pol_sigma70_r4_t2"/>
</dbReference>
<evidence type="ECO:0000256" key="3">
    <source>
        <dbReference type="ARBA" id="ARBA00023082"/>
    </source>
</evidence>
<dbReference type="PANTHER" id="PTHR43133">
    <property type="entry name" value="RNA POLYMERASE ECF-TYPE SIGMA FACTO"/>
    <property type="match status" value="1"/>
</dbReference>
<dbReference type="SUPFAM" id="SSF88946">
    <property type="entry name" value="Sigma2 domain of RNA polymerase sigma factors"/>
    <property type="match status" value="1"/>
</dbReference>
<comment type="similarity">
    <text evidence="1">Belongs to the sigma-70 factor family. ECF subfamily.</text>
</comment>
<dbReference type="eggNOG" id="COG1595">
    <property type="taxonomic scope" value="Bacteria"/>
</dbReference>
<dbReference type="GO" id="GO:0016987">
    <property type="term" value="F:sigma factor activity"/>
    <property type="evidence" value="ECO:0007669"/>
    <property type="project" value="UniProtKB-KW"/>
</dbReference>
<dbReference type="OrthoDB" id="665849at2"/>
<dbReference type="STRING" id="929556.Solca_3447"/>
<dbReference type="Pfam" id="PF08281">
    <property type="entry name" value="Sigma70_r4_2"/>
    <property type="match status" value="1"/>
</dbReference>
<proteinExistence type="inferred from homology"/>
<evidence type="ECO:0000256" key="1">
    <source>
        <dbReference type="ARBA" id="ARBA00010641"/>
    </source>
</evidence>
<dbReference type="AlphaFoldDB" id="H8KXC3"/>
<dbReference type="InterPro" id="IPR013325">
    <property type="entry name" value="RNA_pol_sigma_r2"/>
</dbReference>
<feature type="domain" description="RNA polymerase sigma-70 region 2" evidence="5">
    <location>
        <begin position="7"/>
        <end position="69"/>
    </location>
</feature>
<evidence type="ECO:0000259" key="5">
    <source>
        <dbReference type="Pfam" id="PF04542"/>
    </source>
</evidence>
<name>H8KXC3_SOLCM</name>
<dbReference type="PANTHER" id="PTHR43133:SF46">
    <property type="entry name" value="RNA POLYMERASE SIGMA-70 FACTOR ECF SUBFAMILY"/>
    <property type="match status" value="1"/>
</dbReference>
<keyword evidence="8" id="KW-1185">Reference proteome</keyword>
<feature type="domain" description="RNA polymerase sigma factor 70 region 4 type 2" evidence="6">
    <location>
        <begin position="108"/>
        <end position="156"/>
    </location>
</feature>
<evidence type="ECO:0000313" key="8">
    <source>
        <dbReference type="Proteomes" id="UP000007590"/>
    </source>
</evidence>
<dbReference type="InterPro" id="IPR007627">
    <property type="entry name" value="RNA_pol_sigma70_r2"/>
</dbReference>
<dbReference type="InterPro" id="IPR014327">
    <property type="entry name" value="RNA_pol_sigma70_bacteroid"/>
</dbReference>
<dbReference type="Pfam" id="PF04542">
    <property type="entry name" value="Sigma70_r2"/>
    <property type="match status" value="1"/>
</dbReference>
<dbReference type="InterPro" id="IPR039425">
    <property type="entry name" value="RNA_pol_sigma-70-like"/>
</dbReference>
<evidence type="ECO:0000313" key="7">
    <source>
        <dbReference type="EMBL" id="AFD08452.1"/>
    </source>
</evidence>
<evidence type="ECO:0000256" key="4">
    <source>
        <dbReference type="ARBA" id="ARBA00023163"/>
    </source>
</evidence>
<dbReference type="HOGENOM" id="CLU_047691_4_1_10"/>
<dbReference type="EMBL" id="CP003349">
    <property type="protein sequence ID" value="AFD08452.1"/>
    <property type="molecule type" value="Genomic_DNA"/>
</dbReference>
<protein>
    <submittedName>
        <fullName evidence="7">RNA polymerase sigma-70 factor, Bacteroides expansion family 1</fullName>
    </submittedName>
</protein>
<sequence>MAAFDELYSRYWEMLFDIACKKLHDKDDAKDIVHDLFLQLWNNRASLHVYKSFSGFLFISLKNKIIDKQRLVVSRQKKNTEIGQKQSEVYDAVNEQLNYNELNTFLNQQIDLLPEKMREIYLLSREEGLSINQIADRLLLSPQTVKNQISNALKFLRKKVVQHMMTILF</sequence>
<reference evidence="7" key="1">
    <citation type="submission" date="2012-02" db="EMBL/GenBank/DDBJ databases">
        <title>The complete genome of Solitalea canadensis DSM 3403.</title>
        <authorList>
            <consortium name="US DOE Joint Genome Institute (JGI-PGF)"/>
            <person name="Lucas S."/>
            <person name="Copeland A."/>
            <person name="Lapidus A."/>
            <person name="Glavina del Rio T."/>
            <person name="Dalin E."/>
            <person name="Tice H."/>
            <person name="Bruce D."/>
            <person name="Goodwin L."/>
            <person name="Pitluck S."/>
            <person name="Peters L."/>
            <person name="Ovchinnikova G."/>
            <person name="Lu M."/>
            <person name="Kyrpides N."/>
            <person name="Mavromatis K."/>
            <person name="Ivanova N."/>
            <person name="Brettin T."/>
            <person name="Detter J.C."/>
            <person name="Han C."/>
            <person name="Larimer F."/>
            <person name="Land M."/>
            <person name="Hauser L."/>
            <person name="Markowitz V."/>
            <person name="Cheng J.-F."/>
            <person name="Hugenholtz P."/>
            <person name="Woyke T."/>
            <person name="Wu D."/>
            <person name="Spring S."/>
            <person name="Schroeder M."/>
            <person name="Kopitz M."/>
            <person name="Brambilla E."/>
            <person name="Klenk H.-P."/>
            <person name="Eisen J.A."/>
        </authorList>
    </citation>
    <scope>NUCLEOTIDE SEQUENCE</scope>
    <source>
        <strain evidence="7">DSM 3403</strain>
    </source>
</reference>
<dbReference type="Gene3D" id="1.10.1740.10">
    <property type="match status" value="1"/>
</dbReference>
<organism evidence="7 8">
    <name type="scientific">Solitalea canadensis (strain ATCC 29591 / DSM 3403 / JCM 21819 / LMG 8368 / NBRC 15130 / NCIMB 12057 / USAM 9D)</name>
    <name type="common">Flexibacter canadensis</name>
    <dbReference type="NCBI Taxonomy" id="929556"/>
    <lineage>
        <taxon>Bacteria</taxon>
        <taxon>Pseudomonadati</taxon>
        <taxon>Bacteroidota</taxon>
        <taxon>Sphingobacteriia</taxon>
        <taxon>Sphingobacteriales</taxon>
        <taxon>Sphingobacteriaceae</taxon>
        <taxon>Solitalea</taxon>
    </lineage>
</organism>
<keyword evidence="2" id="KW-0805">Transcription regulation</keyword>
<evidence type="ECO:0000259" key="6">
    <source>
        <dbReference type="Pfam" id="PF08281"/>
    </source>
</evidence>
<dbReference type="NCBIfam" id="TIGR02937">
    <property type="entry name" value="sigma70-ECF"/>
    <property type="match status" value="1"/>
</dbReference>
<dbReference type="NCBIfam" id="TIGR02985">
    <property type="entry name" value="Sig70_bacteroi1"/>
    <property type="match status" value="1"/>
</dbReference>
<dbReference type="GO" id="GO:0003677">
    <property type="term" value="F:DNA binding"/>
    <property type="evidence" value="ECO:0007669"/>
    <property type="project" value="InterPro"/>
</dbReference>